<evidence type="ECO:0000313" key="2">
    <source>
        <dbReference type="EMBL" id="MDQ0324874.1"/>
    </source>
</evidence>
<organism evidence="2 3">
    <name type="scientific">Rhodopseudomonas julia</name>
    <dbReference type="NCBI Taxonomy" id="200617"/>
    <lineage>
        <taxon>Bacteria</taxon>
        <taxon>Pseudomonadati</taxon>
        <taxon>Pseudomonadota</taxon>
        <taxon>Alphaproteobacteria</taxon>
        <taxon>Hyphomicrobiales</taxon>
        <taxon>Nitrobacteraceae</taxon>
        <taxon>Rhodopseudomonas</taxon>
    </lineage>
</organism>
<comment type="caution">
    <text evidence="2">The sequence shown here is derived from an EMBL/GenBank/DDBJ whole genome shotgun (WGS) entry which is preliminary data.</text>
</comment>
<feature type="compositionally biased region" description="Pro residues" evidence="1">
    <location>
        <begin position="88"/>
        <end position="102"/>
    </location>
</feature>
<evidence type="ECO:0000313" key="3">
    <source>
        <dbReference type="Proteomes" id="UP001230253"/>
    </source>
</evidence>
<feature type="region of interest" description="Disordered" evidence="1">
    <location>
        <begin position="66"/>
        <end position="188"/>
    </location>
</feature>
<keyword evidence="3" id="KW-1185">Reference proteome</keyword>
<feature type="compositionally biased region" description="Low complexity" evidence="1">
    <location>
        <begin position="120"/>
        <end position="135"/>
    </location>
</feature>
<dbReference type="Proteomes" id="UP001230253">
    <property type="component" value="Unassembled WGS sequence"/>
</dbReference>
<protein>
    <submittedName>
        <fullName evidence="2">Uncharacterized protein</fullName>
    </submittedName>
</protein>
<reference evidence="2 3" key="1">
    <citation type="submission" date="2023-07" db="EMBL/GenBank/DDBJ databases">
        <title>Genomic Encyclopedia of Type Strains, Phase IV (KMG-IV): sequencing the most valuable type-strain genomes for metagenomic binning, comparative biology and taxonomic classification.</title>
        <authorList>
            <person name="Goeker M."/>
        </authorList>
    </citation>
    <scope>NUCLEOTIDE SEQUENCE [LARGE SCALE GENOMIC DNA]</scope>
    <source>
        <strain evidence="2 3">DSM 11549</strain>
    </source>
</reference>
<dbReference type="EMBL" id="JAUSUK010000001">
    <property type="protein sequence ID" value="MDQ0324874.1"/>
    <property type="molecule type" value="Genomic_DNA"/>
</dbReference>
<gene>
    <name evidence="2" type="ORF">J2R99_000723</name>
</gene>
<evidence type="ECO:0000256" key="1">
    <source>
        <dbReference type="SAM" id="MobiDB-lite"/>
    </source>
</evidence>
<dbReference type="RefSeq" id="WP_307153125.1">
    <property type="nucleotide sequence ID" value="NZ_JAUSUK010000001.1"/>
</dbReference>
<name>A0ABU0C2Y0_9BRAD</name>
<accession>A0ABU0C2Y0</accession>
<sequence>MRFFLVVIVILLAIAAYFMVDIRQTQEGRLPSVEVDEGQAPKYEFDLGGFEIVWKKATFSYPTVRFRSPEENGSTPAPEPQIREEAPAPSPAPAPETAPPMNAPSSTEPETTPPASPGRSETMPAPSETSPESPANGSVEPLPVPGDLDTGSDAREPRDRQVEPESSQPDRTNGEPEPAEIINPDVSR</sequence>
<feature type="compositionally biased region" description="Basic and acidic residues" evidence="1">
    <location>
        <begin position="152"/>
        <end position="163"/>
    </location>
</feature>
<proteinExistence type="predicted"/>